<dbReference type="GO" id="GO:0051287">
    <property type="term" value="F:NAD binding"/>
    <property type="evidence" value="ECO:0007669"/>
    <property type="project" value="InterPro"/>
</dbReference>
<comment type="pathway">
    <text evidence="1">Amino-acid degradation; L-valine degradation.</text>
</comment>
<name>A0AAN6EXX7_EXODE</name>
<dbReference type="PROSITE" id="PS00895">
    <property type="entry name" value="3_HYDROXYISOBUT_DH"/>
    <property type="match status" value="1"/>
</dbReference>
<dbReference type="GO" id="GO:0050661">
    <property type="term" value="F:NADP binding"/>
    <property type="evidence" value="ECO:0007669"/>
    <property type="project" value="InterPro"/>
</dbReference>
<feature type="domain" description="3-hydroxyisobutyrate dehydrogenase-like NAD-binding" evidence="10">
    <location>
        <begin position="189"/>
        <end position="300"/>
    </location>
</feature>
<dbReference type="PANTHER" id="PTHR22981:SF81">
    <property type="entry name" value="DEHYDROGENASE, PUTATIVE-RELATED"/>
    <property type="match status" value="1"/>
</dbReference>
<dbReference type="GO" id="GO:0006574">
    <property type="term" value="P:L-valine catabolic process"/>
    <property type="evidence" value="ECO:0007669"/>
    <property type="project" value="TreeGrafter"/>
</dbReference>
<accession>A0AAN6EXX7</accession>
<keyword evidence="4" id="KW-0101">Branched-chain amino acid catabolism</keyword>
<dbReference type="Pfam" id="PF14833">
    <property type="entry name" value="NAD_binding_11"/>
    <property type="match status" value="1"/>
</dbReference>
<evidence type="ECO:0000259" key="9">
    <source>
        <dbReference type="Pfam" id="PF03446"/>
    </source>
</evidence>
<comment type="caution">
    <text evidence="11">The sequence shown here is derived from an EMBL/GenBank/DDBJ whole genome shotgun (WGS) entry which is preliminary data.</text>
</comment>
<evidence type="ECO:0000256" key="3">
    <source>
        <dbReference type="ARBA" id="ARBA00012991"/>
    </source>
</evidence>
<evidence type="ECO:0000256" key="4">
    <source>
        <dbReference type="ARBA" id="ARBA00022456"/>
    </source>
</evidence>
<evidence type="ECO:0000313" key="11">
    <source>
        <dbReference type="EMBL" id="KAJ8991975.1"/>
    </source>
</evidence>
<reference evidence="11" key="1">
    <citation type="submission" date="2023-01" db="EMBL/GenBank/DDBJ databases">
        <title>Exophiala dermititidis isolated from Cystic Fibrosis Patient.</title>
        <authorList>
            <person name="Kurbessoian T."/>
            <person name="Crocker A."/>
            <person name="Murante D."/>
            <person name="Hogan D.A."/>
            <person name="Stajich J.E."/>
        </authorList>
    </citation>
    <scope>NUCLEOTIDE SEQUENCE</scope>
    <source>
        <strain evidence="11">Ex8</strain>
    </source>
</reference>
<organism evidence="11 12">
    <name type="scientific">Exophiala dermatitidis</name>
    <name type="common">Black yeast-like fungus</name>
    <name type="synonym">Wangiella dermatitidis</name>
    <dbReference type="NCBI Taxonomy" id="5970"/>
    <lineage>
        <taxon>Eukaryota</taxon>
        <taxon>Fungi</taxon>
        <taxon>Dikarya</taxon>
        <taxon>Ascomycota</taxon>
        <taxon>Pezizomycotina</taxon>
        <taxon>Eurotiomycetes</taxon>
        <taxon>Chaetothyriomycetidae</taxon>
        <taxon>Chaetothyriales</taxon>
        <taxon>Herpotrichiellaceae</taxon>
        <taxon>Exophiala</taxon>
    </lineage>
</organism>
<proteinExistence type="inferred from homology"/>
<evidence type="ECO:0000256" key="7">
    <source>
        <dbReference type="ARBA" id="ARBA00049197"/>
    </source>
</evidence>
<dbReference type="AlphaFoldDB" id="A0AAN6EXX7"/>
<dbReference type="InterPro" id="IPR013328">
    <property type="entry name" value="6PGD_dom2"/>
</dbReference>
<evidence type="ECO:0000256" key="6">
    <source>
        <dbReference type="ARBA" id="ARBA00023027"/>
    </source>
</evidence>
<dbReference type="InterPro" id="IPR002204">
    <property type="entry name" value="3-OH-isobutyrate_DH-rel_CS"/>
</dbReference>
<dbReference type="Gene3D" id="1.10.1040.10">
    <property type="entry name" value="N-(1-d-carboxylethyl)-l-norvaline Dehydrogenase, domain 2"/>
    <property type="match status" value="1"/>
</dbReference>
<dbReference type="Pfam" id="PF03446">
    <property type="entry name" value="NAD_binding_2"/>
    <property type="match status" value="1"/>
</dbReference>
<dbReference type="PANTHER" id="PTHR22981">
    <property type="entry name" value="3-HYDROXYISOBUTYRATE DEHYDROGENASE-RELATED"/>
    <property type="match status" value="1"/>
</dbReference>
<dbReference type="GO" id="GO:0005739">
    <property type="term" value="C:mitochondrion"/>
    <property type="evidence" value="ECO:0007669"/>
    <property type="project" value="TreeGrafter"/>
</dbReference>
<dbReference type="EC" id="1.1.1.31" evidence="3"/>
<dbReference type="InterPro" id="IPR008927">
    <property type="entry name" value="6-PGluconate_DH-like_C_sf"/>
</dbReference>
<comment type="catalytic activity">
    <reaction evidence="7">
        <text>3-hydroxy-2-methylpropanoate + NAD(+) = 2-methyl-3-oxopropanoate + NADH + H(+)</text>
        <dbReference type="Rhea" id="RHEA:17681"/>
        <dbReference type="ChEBI" id="CHEBI:11805"/>
        <dbReference type="ChEBI" id="CHEBI:15378"/>
        <dbReference type="ChEBI" id="CHEBI:57540"/>
        <dbReference type="ChEBI" id="CHEBI:57700"/>
        <dbReference type="ChEBI" id="CHEBI:57945"/>
        <dbReference type="EC" id="1.1.1.31"/>
    </reaction>
</comment>
<comment type="similarity">
    <text evidence="2">Belongs to the HIBADH-related family. 3-hydroxyisobutyrate dehydrogenase subfamily.</text>
</comment>
<evidence type="ECO:0000256" key="8">
    <source>
        <dbReference type="PIRSR" id="PIRSR000103-1"/>
    </source>
</evidence>
<evidence type="ECO:0000256" key="1">
    <source>
        <dbReference type="ARBA" id="ARBA00005109"/>
    </source>
</evidence>
<protein>
    <recommendedName>
        <fullName evidence="3">3-hydroxyisobutyrate dehydrogenase</fullName>
        <ecNumber evidence="3">1.1.1.31</ecNumber>
    </recommendedName>
</protein>
<keyword evidence="5" id="KW-0560">Oxidoreductase</keyword>
<dbReference type="InterPro" id="IPR036291">
    <property type="entry name" value="NAD(P)-bd_dom_sf"/>
</dbReference>
<evidence type="ECO:0000259" key="10">
    <source>
        <dbReference type="Pfam" id="PF14833"/>
    </source>
</evidence>
<dbReference type="EMBL" id="JAJGCB010000006">
    <property type="protein sequence ID" value="KAJ8991975.1"/>
    <property type="molecule type" value="Genomic_DNA"/>
</dbReference>
<dbReference type="PIRSF" id="PIRSF000103">
    <property type="entry name" value="HIBADH"/>
    <property type="match status" value="1"/>
</dbReference>
<dbReference type="InterPro" id="IPR015815">
    <property type="entry name" value="HIBADH-related"/>
</dbReference>
<evidence type="ECO:0000313" key="12">
    <source>
        <dbReference type="Proteomes" id="UP001161757"/>
    </source>
</evidence>
<dbReference type="GO" id="GO:0008442">
    <property type="term" value="F:3-hydroxyisobutyrate dehydrogenase activity"/>
    <property type="evidence" value="ECO:0007669"/>
    <property type="project" value="UniProtKB-EC"/>
</dbReference>
<dbReference type="SUPFAM" id="SSF51735">
    <property type="entry name" value="NAD(P)-binding Rossmann-fold domains"/>
    <property type="match status" value="1"/>
</dbReference>
<keyword evidence="6" id="KW-0520">NAD</keyword>
<dbReference type="InterPro" id="IPR006115">
    <property type="entry name" value="6PGDH_NADP-bd"/>
</dbReference>
<evidence type="ECO:0000256" key="5">
    <source>
        <dbReference type="ARBA" id="ARBA00023002"/>
    </source>
</evidence>
<evidence type="ECO:0000256" key="2">
    <source>
        <dbReference type="ARBA" id="ARBA00006013"/>
    </source>
</evidence>
<dbReference type="FunFam" id="1.10.1040.10:FF:000006">
    <property type="entry name" value="3-hydroxyisobutyrate dehydrogenase"/>
    <property type="match status" value="1"/>
</dbReference>
<dbReference type="Proteomes" id="UP001161757">
    <property type="component" value="Unassembled WGS sequence"/>
</dbReference>
<sequence>MDLSKVSGIGFIGLGAMGLPMAGHLAAKLPEDIQLFVYDINQASVDQLHKDYPKRVVECSSARDVADKSDIIITMLPEGKHVRSVYMGDGDSEADSKSICASDVTGKLLLDCSTIDTASSLAVKDYIRNKFPASTSFYDAPVSGGVVGAQKGTIAFFLGCDGSDPNLPFLTELLKLMGKDVIPCGGPSKGLAAKLSNNYLSGIIAIAVSEAMDMGMRSGLDPRVLAKVYAAGTAQNTICDRFCPVPGVYPEAPSSKGYTNGFRVQLMRKDFSLALEMANRVGAKNVLGEAGLATYDGASNDPRCRDLDSRVVFRYLGGNEDWQKDADDATANTQT</sequence>
<feature type="active site" evidence="8">
    <location>
        <position position="194"/>
    </location>
</feature>
<dbReference type="InterPro" id="IPR029154">
    <property type="entry name" value="HIBADH-like_NADP-bd"/>
</dbReference>
<dbReference type="SUPFAM" id="SSF48179">
    <property type="entry name" value="6-phosphogluconate dehydrogenase C-terminal domain-like"/>
    <property type="match status" value="1"/>
</dbReference>
<dbReference type="Gene3D" id="3.40.50.720">
    <property type="entry name" value="NAD(P)-binding Rossmann-like Domain"/>
    <property type="match status" value="1"/>
</dbReference>
<feature type="domain" description="6-phosphogluconate dehydrogenase NADP-binding" evidence="9">
    <location>
        <begin position="9"/>
        <end position="184"/>
    </location>
</feature>
<gene>
    <name evidence="11" type="ORF">HRR80_003877</name>
</gene>